<dbReference type="KEGG" id="mps:MPTP_0323"/>
<reference key="2">
    <citation type="submission" date="2011-04" db="EMBL/GenBank/DDBJ databases">
        <title>Whole genome sequence of Melissococcus plutonius ATCC 35311.</title>
        <authorList>
            <person name="Okumura K."/>
            <person name="Arai R."/>
            <person name="Osaki M."/>
            <person name="Okura M."/>
            <person name="Kirikae T."/>
            <person name="Takamatsu D."/>
            <person name="Akiyama T."/>
        </authorList>
    </citation>
    <scope>NUCLEOTIDE SEQUENCE</scope>
    <source>
        <strain>ATCC 35311</strain>
    </source>
</reference>
<keyword evidence="1 4" id="KW-0732">Signal</keyword>
<dbReference type="STRING" id="940190.MPTP_0323"/>
<dbReference type="GO" id="GO:0016787">
    <property type="term" value="F:hydrolase activity"/>
    <property type="evidence" value="ECO:0007669"/>
    <property type="project" value="UniProtKB-KW"/>
</dbReference>
<evidence type="ECO:0000256" key="2">
    <source>
        <dbReference type="SAM" id="Coils"/>
    </source>
</evidence>
<organism evidence="6 7">
    <name type="scientific">Melissococcus plutonius (strain ATCC 35311 / DSM 29964 / CIP 104052 / LMG 20360 / NCIMB 702443)</name>
    <dbReference type="NCBI Taxonomy" id="940190"/>
    <lineage>
        <taxon>Bacteria</taxon>
        <taxon>Bacillati</taxon>
        <taxon>Bacillota</taxon>
        <taxon>Bacilli</taxon>
        <taxon>Lactobacillales</taxon>
        <taxon>Enterococcaceae</taxon>
        <taxon>Melissococcus</taxon>
    </lineage>
</organism>
<name>F3Y8I0_MELPT</name>
<dbReference type="Proteomes" id="UP000008456">
    <property type="component" value="Chromosome"/>
</dbReference>
<evidence type="ECO:0000313" key="7">
    <source>
        <dbReference type="Proteomes" id="UP000008456"/>
    </source>
</evidence>
<dbReference type="HOGENOM" id="CLU_034085_2_2_9"/>
<dbReference type="InterPro" id="IPR057309">
    <property type="entry name" value="PcsB_CC"/>
</dbReference>
<feature type="chain" id="PRO_5003304325" evidence="4">
    <location>
        <begin position="28"/>
        <end position="544"/>
    </location>
</feature>
<feature type="compositionally biased region" description="Basic and acidic residues" evidence="3">
    <location>
        <begin position="249"/>
        <end position="263"/>
    </location>
</feature>
<feature type="compositionally biased region" description="Polar residues" evidence="3">
    <location>
        <begin position="293"/>
        <end position="304"/>
    </location>
</feature>
<feature type="compositionally biased region" description="Basic and acidic residues" evidence="3">
    <location>
        <begin position="222"/>
        <end position="241"/>
    </location>
</feature>
<dbReference type="OrthoDB" id="9813368at2"/>
<sequence>MKKSALSALMVCSIALTAVSIHKAASAETIDSKIQQQNQKIDSLKMQQTQAEKELASIASDMSATTQQAKELTAKKDGLTKEIKDLYDQISDLNVRIQKREVQMQKQARDVQVNGGKSYLDVVLNSESVSDAVTRIQGLSTLMSANNDLLKQQNADKKVVEEKTKTVQKQISDLDSATKELNAKKASLDTLKIQQEVAKNELEAQRTTEENKKSSFIAQKEAAQKKLEEEQARQKAAEEKAQQTAIAEAKQREVAAKQNEQKRTTNLNATDKKIVQESASVETSKNTEKNKPAENNQASGTSVEQPKETPKQPDAGQQPEQPKETPKQPDAGQQPEQPKETPKQPDAGQQPEQPKETPKQPEVEQVQPEQPKETPKPVQPEQPVQHPVAHTPTHNNSGNGSAATGGVSSAKRAAVNAALADVGNSYQTGWNQPGECLVSVRRWLTAGGINFGFGGVHSGYTGSGATEVSWSNVQPGDVVQYENTYSPDGWIGGVHTLLVVAVNGGSVQIVEANNPGGSGYVSTTYGWNPAPPAGFRAVVWRFPG</sequence>
<protein>
    <submittedName>
        <fullName evidence="6">Secreted antigen GbpB/SagA/PcsB, putative peptidoglycan hydrolase</fullName>
    </submittedName>
</protein>
<keyword evidence="7" id="KW-1185">Reference proteome</keyword>
<gene>
    <name evidence="6" type="ordered locus">MPTP_0323</name>
</gene>
<feature type="domain" description="Peptidoglycan hydrolase PcsB coiled-coil" evidence="5">
    <location>
        <begin position="90"/>
        <end position="163"/>
    </location>
</feature>
<evidence type="ECO:0000259" key="5">
    <source>
        <dbReference type="Pfam" id="PF24568"/>
    </source>
</evidence>
<evidence type="ECO:0000256" key="1">
    <source>
        <dbReference type="ARBA" id="ARBA00022729"/>
    </source>
</evidence>
<feature type="compositionally biased region" description="Basic and acidic residues" evidence="3">
    <location>
        <begin position="353"/>
        <end position="362"/>
    </location>
</feature>
<dbReference type="EMBL" id="AP012200">
    <property type="protein sequence ID" value="BAK20808.1"/>
    <property type="molecule type" value="Genomic_DNA"/>
</dbReference>
<feature type="signal peptide" evidence="4">
    <location>
        <begin position="1"/>
        <end position="27"/>
    </location>
</feature>
<keyword evidence="6" id="KW-0378">Hydrolase</keyword>
<dbReference type="AlphaFoldDB" id="F3Y8I0"/>
<dbReference type="Gene3D" id="6.10.250.3150">
    <property type="match status" value="1"/>
</dbReference>
<reference evidence="6 7" key="1">
    <citation type="journal article" date="2011" name="J. Bacteriol.">
        <title>Complete genome sequence of Melissococcus plutonius ATCC 35311.</title>
        <authorList>
            <person name="Okumura K."/>
            <person name="Arai R."/>
            <person name="Okura M."/>
            <person name="Kirikae T."/>
            <person name="Takamatsu D."/>
            <person name="Osaki M."/>
            <person name="Miyoshi-Akiyama T."/>
        </authorList>
    </citation>
    <scope>NUCLEOTIDE SEQUENCE [LARGE SCALE GENOMIC DNA]</scope>
    <source>
        <strain evidence="7">ATCC 35311 / CIP 104052 / LMG 20360 / NCIMB 702443</strain>
    </source>
</reference>
<dbReference type="Pfam" id="PF24568">
    <property type="entry name" value="CC_PcsB"/>
    <property type="match status" value="1"/>
</dbReference>
<dbReference type="RefSeq" id="WP_013773246.1">
    <property type="nucleotide sequence ID" value="NC_015516.1"/>
</dbReference>
<evidence type="ECO:0000256" key="3">
    <source>
        <dbReference type="SAM" id="MobiDB-lite"/>
    </source>
</evidence>
<accession>F3Y8I0</accession>
<feature type="compositionally biased region" description="Basic and acidic residues" evidence="3">
    <location>
        <begin position="201"/>
        <end position="213"/>
    </location>
</feature>
<evidence type="ECO:0000256" key="4">
    <source>
        <dbReference type="SAM" id="SignalP"/>
    </source>
</evidence>
<dbReference type="Gene3D" id="3.90.1720.10">
    <property type="entry name" value="endopeptidase domain like (from Nostoc punctiforme)"/>
    <property type="match status" value="1"/>
</dbReference>
<proteinExistence type="predicted"/>
<evidence type="ECO:0000313" key="6">
    <source>
        <dbReference type="EMBL" id="BAK20808.1"/>
    </source>
</evidence>
<feature type="compositionally biased region" description="Low complexity" evidence="3">
    <location>
        <begin position="395"/>
        <end position="407"/>
    </location>
</feature>
<feature type="coiled-coil region" evidence="2">
    <location>
        <begin position="27"/>
        <end position="96"/>
    </location>
</feature>
<keyword evidence="2" id="KW-0175">Coiled coil</keyword>
<feature type="region of interest" description="Disordered" evidence="3">
    <location>
        <begin position="201"/>
        <end position="407"/>
    </location>
</feature>